<dbReference type="Pfam" id="PF23987">
    <property type="entry name" value="Phage_holin_10"/>
    <property type="match status" value="1"/>
</dbReference>
<dbReference type="InterPro" id="IPR058159">
    <property type="entry name" value="Phage_holin_10"/>
</dbReference>
<evidence type="ECO:0000313" key="1">
    <source>
        <dbReference type="EMBL" id="MEJ5217103.1"/>
    </source>
</evidence>
<organism evidence="1 2">
    <name type="scientific">Cognatishimia coralii</name>
    <dbReference type="NCBI Taxonomy" id="3083254"/>
    <lineage>
        <taxon>Bacteria</taxon>
        <taxon>Pseudomonadati</taxon>
        <taxon>Pseudomonadota</taxon>
        <taxon>Alphaproteobacteria</taxon>
        <taxon>Rhodobacterales</taxon>
        <taxon>Paracoccaceae</taxon>
        <taxon>Cognatishimia</taxon>
    </lineage>
</organism>
<gene>
    <name evidence="1" type="ORF">WG622_02530</name>
</gene>
<sequence length="62" mass="6185">MIKSILISKILGSAFRHILGAGGAFVVGNGLADAATVETAIGCAMTLGSFGLSVGEKYLKAS</sequence>
<accession>A0ABU8QCH0</accession>
<dbReference type="EMBL" id="JBBGAZ010000001">
    <property type="protein sequence ID" value="MEJ5217103.1"/>
    <property type="molecule type" value="Genomic_DNA"/>
</dbReference>
<dbReference type="Proteomes" id="UP001368270">
    <property type="component" value="Unassembled WGS sequence"/>
</dbReference>
<protein>
    <submittedName>
        <fullName evidence="1">Uncharacterized protein</fullName>
    </submittedName>
</protein>
<dbReference type="RefSeq" id="WP_339402143.1">
    <property type="nucleotide sequence ID" value="NZ_JBBGAZ010000001.1"/>
</dbReference>
<name>A0ABU8QCH0_9RHOB</name>
<comment type="caution">
    <text evidence="1">The sequence shown here is derived from an EMBL/GenBank/DDBJ whole genome shotgun (WGS) entry which is preliminary data.</text>
</comment>
<keyword evidence="2" id="KW-1185">Reference proteome</keyword>
<evidence type="ECO:0000313" key="2">
    <source>
        <dbReference type="Proteomes" id="UP001368270"/>
    </source>
</evidence>
<reference evidence="1 2" key="1">
    <citation type="submission" date="2024-03" db="EMBL/GenBank/DDBJ databases">
        <title>Cognatishimia coralii sp. nov., a marine bacterium isolated from coral surrounding seawater.</title>
        <authorList>
            <person name="Liu X."/>
            <person name="Liu S."/>
            <person name="Sun H."/>
            <person name="Zhang Y."/>
        </authorList>
    </citation>
    <scope>NUCLEOTIDE SEQUENCE [LARGE SCALE GENOMIC DNA]</scope>
    <source>
        <strain evidence="1 2">D5M38</strain>
    </source>
</reference>
<proteinExistence type="predicted"/>